<dbReference type="InterPro" id="IPR011473">
    <property type="entry name" value="DUF1579"/>
</dbReference>
<keyword evidence="3" id="KW-1185">Reference proteome</keyword>
<organism evidence="2 3">
    <name type="scientific">Pontibacter diazotrophicus</name>
    <dbReference type="NCBI Taxonomy" id="1400979"/>
    <lineage>
        <taxon>Bacteria</taxon>
        <taxon>Pseudomonadati</taxon>
        <taxon>Bacteroidota</taxon>
        <taxon>Cytophagia</taxon>
        <taxon>Cytophagales</taxon>
        <taxon>Hymenobacteraceae</taxon>
        <taxon>Pontibacter</taxon>
    </lineage>
</organism>
<feature type="chain" id="PRO_5017582095" evidence="1">
    <location>
        <begin position="24"/>
        <end position="194"/>
    </location>
</feature>
<name>A0A3D8LD11_9BACT</name>
<evidence type="ECO:0000313" key="3">
    <source>
        <dbReference type="Proteomes" id="UP000256708"/>
    </source>
</evidence>
<dbReference type="EMBL" id="QRGR01000009">
    <property type="protein sequence ID" value="RDV15295.1"/>
    <property type="molecule type" value="Genomic_DNA"/>
</dbReference>
<comment type="caution">
    <text evidence="2">The sequence shown here is derived from an EMBL/GenBank/DDBJ whole genome shotgun (WGS) entry which is preliminary data.</text>
</comment>
<dbReference type="AlphaFoldDB" id="A0A3D8LD11"/>
<proteinExistence type="predicted"/>
<accession>A0A3D8LD11</accession>
<dbReference type="OrthoDB" id="850476at2"/>
<gene>
    <name evidence="2" type="ORF">DXT99_09500</name>
</gene>
<feature type="signal peptide" evidence="1">
    <location>
        <begin position="1"/>
        <end position="23"/>
    </location>
</feature>
<dbReference type="Pfam" id="PF07617">
    <property type="entry name" value="DUF1579"/>
    <property type="match status" value="1"/>
</dbReference>
<evidence type="ECO:0000256" key="1">
    <source>
        <dbReference type="SAM" id="SignalP"/>
    </source>
</evidence>
<reference evidence="3" key="1">
    <citation type="submission" date="2018-08" db="EMBL/GenBank/DDBJ databases">
        <authorList>
            <person name="Liu Z.-W."/>
            <person name="Du Z.-J."/>
        </authorList>
    </citation>
    <scope>NUCLEOTIDE SEQUENCE [LARGE SCALE GENOMIC DNA]</scope>
    <source>
        <strain evidence="3">H4X</strain>
    </source>
</reference>
<sequence length="194" mass="22018">MKNLFTSVLVAVLLIGATPATQAQQSNKLTFKQTTANKVLDRIVGDWQVSHYVKKADGEGLTETKGSAKFSKAFHGNYVQERYDLSQADGSILQGESYIRYSDEQDRYEYVQLDKKGKSIVMMVGKWSKKYDTLAFRPLNGEGQWSNKIDPNLQCLYIFKHDGTFIRLTRTFDKHGNCIVLTQDHYSYPGVATL</sequence>
<dbReference type="RefSeq" id="WP_115565313.1">
    <property type="nucleotide sequence ID" value="NZ_QRGR01000009.1"/>
</dbReference>
<protein>
    <submittedName>
        <fullName evidence="2">DUF1579 domain-containing protein</fullName>
    </submittedName>
</protein>
<dbReference type="Proteomes" id="UP000256708">
    <property type="component" value="Unassembled WGS sequence"/>
</dbReference>
<keyword evidence="1" id="KW-0732">Signal</keyword>
<evidence type="ECO:0000313" key="2">
    <source>
        <dbReference type="EMBL" id="RDV15295.1"/>
    </source>
</evidence>